<organism evidence="1 2">
    <name type="scientific">Deinococcus peraridilitoris (strain DSM 19664 / LMG 22246 / CIP 109416 / KR-200)</name>
    <dbReference type="NCBI Taxonomy" id="937777"/>
    <lineage>
        <taxon>Bacteria</taxon>
        <taxon>Thermotogati</taxon>
        <taxon>Deinococcota</taxon>
        <taxon>Deinococci</taxon>
        <taxon>Deinococcales</taxon>
        <taxon>Deinococcaceae</taxon>
        <taxon>Deinococcus</taxon>
    </lineage>
</organism>
<name>L0A729_DEIPD</name>
<evidence type="ECO:0000313" key="2">
    <source>
        <dbReference type="Proteomes" id="UP000010467"/>
    </source>
</evidence>
<geneLocation type="plasmid" evidence="1 2">
    <name>pDEIPE01</name>
</geneLocation>
<reference evidence="2" key="1">
    <citation type="submission" date="2012-03" db="EMBL/GenBank/DDBJ databases">
        <title>Complete sequence of plasmid 1 of Deinococcus peraridilitoris DSM 19664.</title>
        <authorList>
            <person name="Lucas S."/>
            <person name="Copeland A."/>
            <person name="Lapidus A."/>
            <person name="Glavina del Rio T."/>
            <person name="Dalin E."/>
            <person name="Tice H."/>
            <person name="Bruce D."/>
            <person name="Goodwin L."/>
            <person name="Pitluck S."/>
            <person name="Peters L."/>
            <person name="Mikhailova N."/>
            <person name="Lu M."/>
            <person name="Kyrpides N."/>
            <person name="Mavromatis K."/>
            <person name="Ivanova N."/>
            <person name="Brettin T."/>
            <person name="Detter J.C."/>
            <person name="Han C."/>
            <person name="Larimer F."/>
            <person name="Land M."/>
            <person name="Hauser L."/>
            <person name="Markowitz V."/>
            <person name="Cheng J.-F."/>
            <person name="Hugenholtz P."/>
            <person name="Woyke T."/>
            <person name="Wu D."/>
            <person name="Pukall R."/>
            <person name="Steenblock K."/>
            <person name="Brambilla E."/>
            <person name="Klenk H.-P."/>
            <person name="Eisen J.A."/>
        </authorList>
    </citation>
    <scope>NUCLEOTIDE SEQUENCE [LARGE SCALE GENOMIC DNA]</scope>
    <source>
        <strain evidence="2">DSM 19664 / LMG 22246 / CIP 109416 / KR-200</strain>
        <plasmid evidence="2">Plasmid pDEIPE01</plasmid>
    </source>
</reference>
<protein>
    <submittedName>
        <fullName evidence="1">Uncharacterized protein</fullName>
    </submittedName>
</protein>
<dbReference type="RefSeq" id="WP_015231563.1">
    <property type="nucleotide sequence ID" value="NC_019789.1"/>
</dbReference>
<keyword evidence="2" id="KW-1185">Reference proteome</keyword>
<dbReference type="EMBL" id="CP003383">
    <property type="protein sequence ID" value="AFZ69663.1"/>
    <property type="molecule type" value="Genomic_DNA"/>
</dbReference>
<keyword evidence="1" id="KW-0614">Plasmid</keyword>
<proteinExistence type="predicted"/>
<dbReference type="HOGENOM" id="CLU_2842527_0_0_0"/>
<sequence>MTEPHLTSELIQALTRLAGLELPTPRAEQLIVLLGPLLHGDASIAALPLGVTSAAGSLWPEETRD</sequence>
<gene>
    <name evidence="1" type="ordered locus">Deipe_4322</name>
</gene>
<dbReference type="PATRIC" id="fig|937777.3.peg.4352"/>
<accession>L0A729</accession>
<dbReference type="Proteomes" id="UP000010467">
    <property type="component" value="Plasmid pDEIPE01"/>
</dbReference>
<dbReference type="AlphaFoldDB" id="L0A729"/>
<evidence type="ECO:0000313" key="1">
    <source>
        <dbReference type="EMBL" id="AFZ69663.1"/>
    </source>
</evidence>
<dbReference type="KEGG" id="dpd:Deipe_4322"/>